<accession>A0AAW0DNM5</accession>
<sequence length="124" mass="14397">MDPKHSQLDNDTNKSKKTPTRRTLTPAAKAAQVEASRKYRWKRRQILKEPGEKSDAYVEGVKNAQQRYRTKNSKYLAFKQRLRRQEAYIAKYGADAYHERSQRQQARAEAAWALQAAGACNNHF</sequence>
<keyword evidence="3" id="KW-1185">Reference proteome</keyword>
<reference evidence="2 3" key="1">
    <citation type="journal article" date="2024" name="J Genomics">
        <title>Draft genome sequencing and assembly of Favolaschia claudopus CIRM-BRFM 2984 isolated from oak limbs.</title>
        <authorList>
            <person name="Navarro D."/>
            <person name="Drula E."/>
            <person name="Chaduli D."/>
            <person name="Cazenave R."/>
            <person name="Ahrendt S."/>
            <person name="Wang J."/>
            <person name="Lipzen A."/>
            <person name="Daum C."/>
            <person name="Barry K."/>
            <person name="Grigoriev I.V."/>
            <person name="Favel A."/>
            <person name="Rosso M.N."/>
            <person name="Martin F."/>
        </authorList>
    </citation>
    <scope>NUCLEOTIDE SEQUENCE [LARGE SCALE GENOMIC DNA]</scope>
    <source>
        <strain evidence="2 3">CIRM-BRFM 2984</strain>
    </source>
</reference>
<feature type="region of interest" description="Disordered" evidence="1">
    <location>
        <begin position="1"/>
        <end position="36"/>
    </location>
</feature>
<evidence type="ECO:0000313" key="3">
    <source>
        <dbReference type="Proteomes" id="UP001362999"/>
    </source>
</evidence>
<proteinExistence type="predicted"/>
<dbReference type="AlphaFoldDB" id="A0AAW0DNM5"/>
<organism evidence="2 3">
    <name type="scientific">Favolaschia claudopus</name>
    <dbReference type="NCBI Taxonomy" id="2862362"/>
    <lineage>
        <taxon>Eukaryota</taxon>
        <taxon>Fungi</taxon>
        <taxon>Dikarya</taxon>
        <taxon>Basidiomycota</taxon>
        <taxon>Agaricomycotina</taxon>
        <taxon>Agaricomycetes</taxon>
        <taxon>Agaricomycetidae</taxon>
        <taxon>Agaricales</taxon>
        <taxon>Marasmiineae</taxon>
        <taxon>Mycenaceae</taxon>
        <taxon>Favolaschia</taxon>
    </lineage>
</organism>
<name>A0AAW0DNM5_9AGAR</name>
<dbReference type="EMBL" id="JAWWNJ010000007">
    <property type="protein sequence ID" value="KAK7052718.1"/>
    <property type="molecule type" value="Genomic_DNA"/>
</dbReference>
<protein>
    <submittedName>
        <fullName evidence="2">Uncharacterized protein</fullName>
    </submittedName>
</protein>
<comment type="caution">
    <text evidence="2">The sequence shown here is derived from an EMBL/GenBank/DDBJ whole genome shotgun (WGS) entry which is preliminary data.</text>
</comment>
<evidence type="ECO:0000313" key="2">
    <source>
        <dbReference type="EMBL" id="KAK7052718.1"/>
    </source>
</evidence>
<evidence type="ECO:0000256" key="1">
    <source>
        <dbReference type="SAM" id="MobiDB-lite"/>
    </source>
</evidence>
<feature type="compositionally biased region" description="Basic and acidic residues" evidence="1">
    <location>
        <begin position="1"/>
        <end position="14"/>
    </location>
</feature>
<dbReference type="Proteomes" id="UP001362999">
    <property type="component" value="Unassembled WGS sequence"/>
</dbReference>
<gene>
    <name evidence="2" type="ORF">R3P38DRAFT_2763055</name>
</gene>